<name>A0ABY4R2V2_9ACTN</name>
<dbReference type="CDD" id="cd00093">
    <property type="entry name" value="HTH_XRE"/>
    <property type="match status" value="1"/>
</dbReference>
<dbReference type="Gene3D" id="1.10.260.40">
    <property type="entry name" value="lambda repressor-like DNA-binding domains"/>
    <property type="match status" value="1"/>
</dbReference>
<reference evidence="3" key="2">
    <citation type="submission" date="2022-05" db="EMBL/GenBank/DDBJ databases">
        <authorList>
            <person name="Kim J.-S."/>
            <person name="Lee K."/>
            <person name="Suh M."/>
            <person name="Eom M."/>
            <person name="Kim J.-S."/>
            <person name="Kim D.-S."/>
            <person name="Ko S.-H."/>
            <person name="Shin Y."/>
            <person name="Lee J.-S."/>
        </authorList>
    </citation>
    <scope>NUCLEOTIDE SEQUENCE</scope>
    <source>
        <strain evidence="3">N237</strain>
    </source>
</reference>
<keyword evidence="4" id="KW-1185">Reference proteome</keyword>
<evidence type="ECO:0000256" key="1">
    <source>
        <dbReference type="SAM" id="MobiDB-lite"/>
    </source>
</evidence>
<gene>
    <name evidence="3" type="ORF">M6D93_05570</name>
</gene>
<dbReference type="RefSeq" id="WP_249773371.1">
    <property type="nucleotide sequence ID" value="NZ_CP097332.1"/>
</dbReference>
<dbReference type="SMART" id="SM00530">
    <property type="entry name" value="HTH_XRE"/>
    <property type="match status" value="1"/>
</dbReference>
<dbReference type="PROSITE" id="PS50943">
    <property type="entry name" value="HTH_CROC1"/>
    <property type="match status" value="1"/>
</dbReference>
<dbReference type="InterPro" id="IPR001387">
    <property type="entry name" value="Cro/C1-type_HTH"/>
</dbReference>
<feature type="domain" description="HTH cro/C1-type" evidence="2">
    <location>
        <begin position="21"/>
        <end position="79"/>
    </location>
</feature>
<proteinExistence type="predicted"/>
<accession>A0ABY4R2V2</accession>
<sequence>MSEAQQSATAAGRHYLISQRLRQRRDDLGLTQKQIVTRLARCGLQTTNRALSSLEHGAGLDVAKLPELATALDCTVTYLLGLTDDPHRWEPDPASVPVPASAPGSPSASLILGEFVPERPPRRPV</sequence>
<feature type="compositionally biased region" description="Basic and acidic residues" evidence="1">
    <location>
        <begin position="116"/>
        <end position="125"/>
    </location>
</feature>
<reference evidence="3" key="1">
    <citation type="journal article" date="2018" name="Int. J. Syst. Evol. Microbiol.">
        <title>Jatrophihabitans telluris sp. nov., isolated from sediment soil of lava forest wetlands and the emended description of the genus Jatrophihabitans.</title>
        <authorList>
            <person name="Lee K.C."/>
            <person name="Suh M.K."/>
            <person name="Eom M.K."/>
            <person name="Kim K.K."/>
            <person name="Kim J.S."/>
            <person name="Kim D.S."/>
            <person name="Ko S.H."/>
            <person name="Shin Y.K."/>
            <person name="Lee J.S."/>
        </authorList>
    </citation>
    <scope>NUCLEOTIDE SEQUENCE</scope>
    <source>
        <strain evidence="3">N237</strain>
    </source>
</reference>
<feature type="region of interest" description="Disordered" evidence="1">
    <location>
        <begin position="90"/>
        <end position="125"/>
    </location>
</feature>
<protein>
    <recommendedName>
        <fullName evidence="2">HTH cro/C1-type domain-containing protein</fullName>
    </recommendedName>
</protein>
<dbReference type="SUPFAM" id="SSF47413">
    <property type="entry name" value="lambda repressor-like DNA-binding domains"/>
    <property type="match status" value="1"/>
</dbReference>
<evidence type="ECO:0000313" key="3">
    <source>
        <dbReference type="EMBL" id="UQX89475.1"/>
    </source>
</evidence>
<evidence type="ECO:0000313" key="4">
    <source>
        <dbReference type="Proteomes" id="UP001056336"/>
    </source>
</evidence>
<feature type="compositionally biased region" description="Low complexity" evidence="1">
    <location>
        <begin position="93"/>
        <end position="109"/>
    </location>
</feature>
<dbReference type="EMBL" id="CP097332">
    <property type="protein sequence ID" value="UQX89475.1"/>
    <property type="molecule type" value="Genomic_DNA"/>
</dbReference>
<dbReference type="InterPro" id="IPR010982">
    <property type="entry name" value="Lambda_DNA-bd_dom_sf"/>
</dbReference>
<organism evidence="3 4">
    <name type="scientific">Jatrophihabitans telluris</name>
    <dbReference type="NCBI Taxonomy" id="2038343"/>
    <lineage>
        <taxon>Bacteria</taxon>
        <taxon>Bacillati</taxon>
        <taxon>Actinomycetota</taxon>
        <taxon>Actinomycetes</taxon>
        <taxon>Jatrophihabitantales</taxon>
        <taxon>Jatrophihabitantaceae</taxon>
        <taxon>Jatrophihabitans</taxon>
    </lineage>
</organism>
<dbReference type="Proteomes" id="UP001056336">
    <property type="component" value="Chromosome"/>
</dbReference>
<evidence type="ECO:0000259" key="2">
    <source>
        <dbReference type="PROSITE" id="PS50943"/>
    </source>
</evidence>